<protein>
    <recommendedName>
        <fullName evidence="5">Integral membrane protein</fullName>
    </recommendedName>
</protein>
<feature type="compositionally biased region" description="Pro residues" evidence="1">
    <location>
        <begin position="1"/>
        <end position="12"/>
    </location>
</feature>
<evidence type="ECO:0000256" key="1">
    <source>
        <dbReference type="SAM" id="MobiDB-lite"/>
    </source>
</evidence>
<evidence type="ECO:0000256" key="2">
    <source>
        <dbReference type="SAM" id="Phobius"/>
    </source>
</evidence>
<dbReference type="InterPro" id="IPR039708">
    <property type="entry name" value="MT1774/Rv1733c-like"/>
</dbReference>
<evidence type="ECO:0008006" key="5">
    <source>
        <dbReference type="Google" id="ProtNLM"/>
    </source>
</evidence>
<feature type="region of interest" description="Disordered" evidence="1">
    <location>
        <begin position="1"/>
        <end position="27"/>
    </location>
</feature>
<organism evidence="3 4">
    <name type="scientific">Wenjunlia tyrosinilytica</name>
    <dbReference type="NCBI Taxonomy" id="1544741"/>
    <lineage>
        <taxon>Bacteria</taxon>
        <taxon>Bacillati</taxon>
        <taxon>Actinomycetota</taxon>
        <taxon>Actinomycetes</taxon>
        <taxon>Kitasatosporales</taxon>
        <taxon>Streptomycetaceae</taxon>
        <taxon>Wenjunlia</taxon>
    </lineage>
</organism>
<feature type="transmembrane region" description="Helical" evidence="2">
    <location>
        <begin position="36"/>
        <end position="60"/>
    </location>
</feature>
<dbReference type="EMBL" id="BMMS01000014">
    <property type="protein sequence ID" value="GGO90470.1"/>
    <property type="molecule type" value="Genomic_DNA"/>
</dbReference>
<evidence type="ECO:0000313" key="3">
    <source>
        <dbReference type="EMBL" id="GGO90470.1"/>
    </source>
</evidence>
<dbReference type="AlphaFoldDB" id="A0A917ZSI7"/>
<sequence length="202" mass="21598">MHSHIPPHPSGPPGAQRGRMPKRSNPLRRTSDRVEWWLCGVLVILLAVGLPAVSVAVGLATYTSQMRTVRAQSADRHTVTAHVTGAARTAGDTAVVKERAPVRWTDPDGTRHTGTAAVDHGTPTGARVRIWVDRDGSVASAPLTPGKAIGSGWSAGILAAGSVVAVLYAGRKGVERAINRRRYAQWADEWEQLEPRWSGRGA</sequence>
<proteinExistence type="predicted"/>
<accession>A0A917ZSI7</accession>
<keyword evidence="2" id="KW-0812">Transmembrane</keyword>
<comment type="caution">
    <text evidence="3">The sequence shown here is derived from an EMBL/GenBank/DDBJ whole genome shotgun (WGS) entry which is preliminary data.</text>
</comment>
<evidence type="ECO:0000313" key="4">
    <source>
        <dbReference type="Proteomes" id="UP000641932"/>
    </source>
</evidence>
<reference evidence="3" key="2">
    <citation type="submission" date="2020-09" db="EMBL/GenBank/DDBJ databases">
        <authorList>
            <person name="Sun Q."/>
            <person name="Zhou Y."/>
        </authorList>
    </citation>
    <scope>NUCLEOTIDE SEQUENCE</scope>
    <source>
        <strain evidence="3">CGMCC 4.7201</strain>
    </source>
</reference>
<feature type="transmembrane region" description="Helical" evidence="2">
    <location>
        <begin position="152"/>
        <end position="170"/>
    </location>
</feature>
<dbReference type="PANTHER" id="PTHR42305:SF1">
    <property type="entry name" value="MEMBRANE PROTEIN RV1733C-RELATED"/>
    <property type="match status" value="1"/>
</dbReference>
<reference evidence="3" key="1">
    <citation type="journal article" date="2014" name="Int. J. Syst. Evol. Microbiol.">
        <title>Complete genome sequence of Corynebacterium casei LMG S-19264T (=DSM 44701T), isolated from a smear-ripened cheese.</title>
        <authorList>
            <consortium name="US DOE Joint Genome Institute (JGI-PGF)"/>
            <person name="Walter F."/>
            <person name="Albersmeier A."/>
            <person name="Kalinowski J."/>
            <person name="Ruckert C."/>
        </authorList>
    </citation>
    <scope>NUCLEOTIDE SEQUENCE</scope>
    <source>
        <strain evidence="3">CGMCC 4.7201</strain>
    </source>
</reference>
<dbReference type="Proteomes" id="UP000641932">
    <property type="component" value="Unassembled WGS sequence"/>
</dbReference>
<gene>
    <name evidence="3" type="ORF">GCM10012280_36100</name>
</gene>
<keyword evidence="2" id="KW-1133">Transmembrane helix</keyword>
<name>A0A917ZSI7_9ACTN</name>
<keyword evidence="4" id="KW-1185">Reference proteome</keyword>
<keyword evidence="2" id="KW-0472">Membrane</keyword>
<dbReference type="PANTHER" id="PTHR42305">
    <property type="entry name" value="MEMBRANE PROTEIN RV1733C-RELATED"/>
    <property type="match status" value="1"/>
</dbReference>